<evidence type="ECO:0000256" key="1">
    <source>
        <dbReference type="ARBA" id="ARBA00004370"/>
    </source>
</evidence>
<accession>A0A2V0PE47</accession>
<proteinExistence type="inferred from homology"/>
<evidence type="ECO:0000256" key="6">
    <source>
        <dbReference type="SAM" id="Phobius"/>
    </source>
</evidence>
<comment type="caution">
    <text evidence="8">The sequence shown here is derived from an EMBL/GenBank/DDBJ whole genome shotgun (WGS) entry which is preliminary data.</text>
</comment>
<keyword evidence="4 6" id="KW-1133">Transmembrane helix</keyword>
<reference evidence="8 9" key="1">
    <citation type="journal article" date="2018" name="Sci. Rep.">
        <title>Raphidocelis subcapitata (=Pseudokirchneriella subcapitata) provides an insight into genome evolution and environmental adaptations in the Sphaeropleales.</title>
        <authorList>
            <person name="Suzuki S."/>
            <person name="Yamaguchi H."/>
            <person name="Nakajima N."/>
            <person name="Kawachi M."/>
        </authorList>
    </citation>
    <scope>NUCLEOTIDE SEQUENCE [LARGE SCALE GENOMIC DNA]</scope>
    <source>
        <strain evidence="8 9">NIES-35</strain>
    </source>
</reference>
<evidence type="ECO:0000256" key="5">
    <source>
        <dbReference type="ARBA" id="ARBA00023136"/>
    </source>
</evidence>
<evidence type="ECO:0000256" key="2">
    <source>
        <dbReference type="ARBA" id="ARBA00009530"/>
    </source>
</evidence>
<dbReference type="FunCoup" id="A0A2V0PE47">
    <property type="interactions" value="128"/>
</dbReference>
<evidence type="ECO:0000256" key="3">
    <source>
        <dbReference type="ARBA" id="ARBA00022692"/>
    </source>
</evidence>
<dbReference type="Proteomes" id="UP000247498">
    <property type="component" value="Unassembled WGS sequence"/>
</dbReference>
<comment type="subcellular location">
    <subcellularLocation>
        <location evidence="1">Membrane</location>
    </subcellularLocation>
</comment>
<dbReference type="AlphaFoldDB" id="A0A2V0PE47"/>
<dbReference type="InParanoid" id="A0A2V0PE47"/>
<keyword evidence="9" id="KW-1185">Reference proteome</keyword>
<name>A0A2V0PE47_9CHLO</name>
<dbReference type="PANTHER" id="PTHR21659">
    <property type="entry name" value="HYDROPHOBIC PROTEIN RCI2 LOW TEMPERATURE AND SALT RESPONSIVE PROTEIN LTI6 -RELATED"/>
    <property type="match status" value="1"/>
</dbReference>
<sequence>MGFCRRFFSLLLAIFLPPVSVALMRGCGKDLCINCLLTLLIFIPGAIHAVWISLAPRPHDTKTLPQ</sequence>
<dbReference type="InterPro" id="IPR000612">
    <property type="entry name" value="PMP3"/>
</dbReference>
<evidence type="ECO:0000313" key="8">
    <source>
        <dbReference type="EMBL" id="GBF95365.1"/>
    </source>
</evidence>
<evidence type="ECO:0000256" key="7">
    <source>
        <dbReference type="SAM" id="SignalP"/>
    </source>
</evidence>
<evidence type="ECO:0000256" key="4">
    <source>
        <dbReference type="ARBA" id="ARBA00022989"/>
    </source>
</evidence>
<dbReference type="OrthoDB" id="2802411at2759"/>
<comment type="similarity">
    <text evidence="2">Belongs to the UPF0057 (PMP3) family.</text>
</comment>
<feature type="signal peptide" evidence="7">
    <location>
        <begin position="1"/>
        <end position="22"/>
    </location>
</feature>
<keyword evidence="5 6" id="KW-0472">Membrane</keyword>
<dbReference type="GO" id="GO:0016020">
    <property type="term" value="C:membrane"/>
    <property type="evidence" value="ECO:0007669"/>
    <property type="project" value="UniProtKB-SubCell"/>
</dbReference>
<dbReference type="PANTHER" id="PTHR21659:SF42">
    <property type="entry name" value="UPF0057 MEMBRANE PROTEIN ZK632.10-RELATED"/>
    <property type="match status" value="1"/>
</dbReference>
<organism evidence="8 9">
    <name type="scientific">Raphidocelis subcapitata</name>
    <dbReference type="NCBI Taxonomy" id="307507"/>
    <lineage>
        <taxon>Eukaryota</taxon>
        <taxon>Viridiplantae</taxon>
        <taxon>Chlorophyta</taxon>
        <taxon>core chlorophytes</taxon>
        <taxon>Chlorophyceae</taxon>
        <taxon>CS clade</taxon>
        <taxon>Sphaeropleales</taxon>
        <taxon>Selenastraceae</taxon>
        <taxon>Raphidocelis</taxon>
    </lineage>
</organism>
<dbReference type="EMBL" id="BDRX01000063">
    <property type="protein sequence ID" value="GBF95365.1"/>
    <property type="molecule type" value="Genomic_DNA"/>
</dbReference>
<feature type="transmembrane region" description="Helical" evidence="6">
    <location>
        <begin position="31"/>
        <end position="54"/>
    </location>
</feature>
<evidence type="ECO:0000313" key="9">
    <source>
        <dbReference type="Proteomes" id="UP000247498"/>
    </source>
</evidence>
<feature type="chain" id="PRO_5015906018" evidence="7">
    <location>
        <begin position="23"/>
        <end position="66"/>
    </location>
</feature>
<keyword evidence="3 6" id="KW-0812">Transmembrane</keyword>
<dbReference type="Pfam" id="PF01679">
    <property type="entry name" value="Pmp3"/>
    <property type="match status" value="1"/>
</dbReference>
<gene>
    <name evidence="8" type="ORF">Rsub_07793</name>
</gene>
<protein>
    <submittedName>
        <fullName evidence="8">Uncharacterized protein</fullName>
    </submittedName>
</protein>
<keyword evidence="7" id="KW-0732">Signal</keyword>